<comment type="similarity">
    <text evidence="2 6">Belongs to the glycosyl hydrolase 3 family.</text>
</comment>
<evidence type="ECO:0000256" key="1">
    <source>
        <dbReference type="ARBA" id="ARBA00001231"/>
    </source>
</evidence>
<evidence type="ECO:0000259" key="9">
    <source>
        <dbReference type="Pfam" id="PF01915"/>
    </source>
</evidence>
<evidence type="ECO:0000313" key="10">
    <source>
        <dbReference type="EMBL" id="GLY89056.1"/>
    </source>
</evidence>
<dbReference type="SUPFAM" id="SSF52279">
    <property type="entry name" value="Beta-D-glucan exohydrolase, C-terminal domain"/>
    <property type="match status" value="1"/>
</dbReference>
<keyword evidence="7" id="KW-0732">Signal</keyword>
<dbReference type="RefSeq" id="WP_285579066.1">
    <property type="nucleotide sequence ID" value="NZ_BSTK01000012.1"/>
</dbReference>
<organism evidence="10 11">
    <name type="scientific">Actinoallomurus iriomotensis</name>
    <dbReference type="NCBI Taxonomy" id="478107"/>
    <lineage>
        <taxon>Bacteria</taxon>
        <taxon>Bacillati</taxon>
        <taxon>Actinomycetota</taxon>
        <taxon>Actinomycetes</taxon>
        <taxon>Streptosporangiales</taxon>
        <taxon>Thermomonosporaceae</taxon>
        <taxon>Actinoallomurus</taxon>
    </lineage>
</organism>
<dbReference type="InterPro" id="IPR001764">
    <property type="entry name" value="Glyco_hydro_3_N"/>
</dbReference>
<dbReference type="Pfam" id="PF01915">
    <property type="entry name" value="Glyco_hydro_3_C"/>
    <property type="match status" value="1"/>
</dbReference>
<sequence>MSRRRRLIAIGAASVVAVAGIGSGTANAAQAGHKPGKDKRVLKILNKMTLEEKVAQLFVLQVYGTSADTTDPTAVAANQKLWGVDNAQQLIAKYHPGGIIYYYVDPPNLVSPQQVAHLSNGIQQAAMHTRVPIPETITTDQEQGSIVTRVPAPFTQFPGAQALGAARSPQNAFTTSKITGQELKAIGITQDYAPDSDVNVNPANPVIGVRSPGSDPSLVAQIASAEVDGYQAAGVIATAKHFPGHGDTNTDSHTGVPIINHTKEQWEKLDLPPFKADIAHGVDSIMTAHIIVPALDPSGDPATLSKPILTGILRDQLHYKGVVVTDALGMAGLRAKYGDDRIPVLAVKAGVDQLEKPPADDSGKGLYTLQRDSLVNAVKSGEISESRIDQSVYRILEQKLSHGLFQHPYVDESKVAKVVGTPSHLATEQKITDQTTTLVKNAVLPLPKDNRKVFVTGYGVTTTQTLANDIGKRGPVTSVLQTGISPTPATIDKAVAQAKDNDLTVVTTNAAWNLAANGPGQMNLVKALVATGKPVVVASVRDAYDIGYFPEAPTYLVTYGYTPASLESLTKVLFGEISPQGKLPVMIPVADHPDQTLYPFGYGLTFNK</sequence>
<dbReference type="PANTHER" id="PTHR30480:SF13">
    <property type="entry name" value="BETA-HEXOSAMINIDASE"/>
    <property type="match status" value="1"/>
</dbReference>
<dbReference type="InterPro" id="IPR050226">
    <property type="entry name" value="NagZ_Beta-hexosaminidase"/>
</dbReference>
<dbReference type="EC" id="3.2.1.52" evidence="3"/>
<feature type="chain" id="PRO_5040721392" description="beta-N-acetylhexosaminidase" evidence="7">
    <location>
        <begin position="29"/>
        <end position="608"/>
    </location>
</feature>
<dbReference type="EMBL" id="BSTK01000012">
    <property type="protein sequence ID" value="GLY89056.1"/>
    <property type="molecule type" value="Genomic_DNA"/>
</dbReference>
<feature type="signal peptide" evidence="7">
    <location>
        <begin position="1"/>
        <end position="28"/>
    </location>
</feature>
<evidence type="ECO:0000256" key="6">
    <source>
        <dbReference type="RuleBase" id="RU361161"/>
    </source>
</evidence>
<name>A0A9W6S8E7_9ACTN</name>
<proteinExistence type="inferred from homology"/>
<dbReference type="SUPFAM" id="SSF51445">
    <property type="entry name" value="(Trans)glycosidases"/>
    <property type="match status" value="1"/>
</dbReference>
<dbReference type="GO" id="GO:0004563">
    <property type="term" value="F:beta-N-acetylhexosaminidase activity"/>
    <property type="evidence" value="ECO:0007669"/>
    <property type="project" value="UniProtKB-EC"/>
</dbReference>
<dbReference type="GO" id="GO:0005975">
    <property type="term" value="P:carbohydrate metabolic process"/>
    <property type="evidence" value="ECO:0007669"/>
    <property type="project" value="InterPro"/>
</dbReference>
<keyword evidence="11" id="KW-1185">Reference proteome</keyword>
<dbReference type="InterPro" id="IPR019800">
    <property type="entry name" value="Glyco_hydro_3_AS"/>
</dbReference>
<dbReference type="PROSITE" id="PS51318">
    <property type="entry name" value="TAT"/>
    <property type="match status" value="1"/>
</dbReference>
<comment type="catalytic activity">
    <reaction evidence="1">
        <text>Hydrolysis of terminal non-reducing N-acetyl-D-hexosamine residues in N-acetyl-beta-D-hexosaminides.</text>
        <dbReference type="EC" id="3.2.1.52"/>
    </reaction>
</comment>
<gene>
    <name evidence="10" type="ORF">Airi02_069850</name>
</gene>
<feature type="domain" description="Glycoside hydrolase family 3 C-terminal" evidence="9">
    <location>
        <begin position="437"/>
        <end position="605"/>
    </location>
</feature>
<dbReference type="Pfam" id="PF00933">
    <property type="entry name" value="Glyco_hydro_3"/>
    <property type="match status" value="1"/>
</dbReference>
<keyword evidence="4 6" id="KW-0378">Hydrolase</keyword>
<feature type="domain" description="Glycoside hydrolase family 3 N-terminal" evidence="8">
    <location>
        <begin position="49"/>
        <end position="396"/>
    </location>
</feature>
<evidence type="ECO:0000256" key="3">
    <source>
        <dbReference type="ARBA" id="ARBA00012663"/>
    </source>
</evidence>
<evidence type="ECO:0000256" key="7">
    <source>
        <dbReference type="SAM" id="SignalP"/>
    </source>
</evidence>
<evidence type="ECO:0000256" key="2">
    <source>
        <dbReference type="ARBA" id="ARBA00005336"/>
    </source>
</evidence>
<dbReference type="AlphaFoldDB" id="A0A9W6S8E7"/>
<dbReference type="InterPro" id="IPR036962">
    <property type="entry name" value="Glyco_hydro_3_N_sf"/>
</dbReference>
<comment type="caution">
    <text evidence="10">The sequence shown here is derived from an EMBL/GenBank/DDBJ whole genome shotgun (WGS) entry which is preliminary data.</text>
</comment>
<keyword evidence="5 6" id="KW-0326">Glycosidase</keyword>
<protein>
    <recommendedName>
        <fullName evidence="3">beta-N-acetylhexosaminidase</fullName>
        <ecNumber evidence="3">3.2.1.52</ecNumber>
    </recommendedName>
</protein>
<dbReference type="InterPro" id="IPR036881">
    <property type="entry name" value="Glyco_hydro_3_C_sf"/>
</dbReference>
<dbReference type="InterPro" id="IPR002772">
    <property type="entry name" value="Glyco_hydro_3_C"/>
</dbReference>
<dbReference type="Gene3D" id="3.20.20.300">
    <property type="entry name" value="Glycoside hydrolase, family 3, N-terminal domain"/>
    <property type="match status" value="1"/>
</dbReference>
<dbReference type="InterPro" id="IPR017853">
    <property type="entry name" value="GH"/>
</dbReference>
<evidence type="ECO:0000259" key="8">
    <source>
        <dbReference type="Pfam" id="PF00933"/>
    </source>
</evidence>
<dbReference type="FunFam" id="3.20.20.300:FF:000014">
    <property type="entry name" value="Beta-hexosaminidase, lipoprotein"/>
    <property type="match status" value="1"/>
</dbReference>
<dbReference type="InterPro" id="IPR006311">
    <property type="entry name" value="TAT_signal"/>
</dbReference>
<evidence type="ECO:0000256" key="5">
    <source>
        <dbReference type="ARBA" id="ARBA00023295"/>
    </source>
</evidence>
<dbReference type="GO" id="GO:0009254">
    <property type="term" value="P:peptidoglycan turnover"/>
    <property type="evidence" value="ECO:0007669"/>
    <property type="project" value="TreeGrafter"/>
</dbReference>
<reference evidence="10" key="1">
    <citation type="submission" date="2023-03" db="EMBL/GenBank/DDBJ databases">
        <title>Actinoallomurus iriomotensis NBRC 103684.</title>
        <authorList>
            <person name="Ichikawa N."/>
            <person name="Sato H."/>
            <person name="Tonouchi N."/>
        </authorList>
    </citation>
    <scope>NUCLEOTIDE SEQUENCE</scope>
    <source>
        <strain evidence="10">NBRC 103684</strain>
    </source>
</reference>
<dbReference type="PANTHER" id="PTHR30480">
    <property type="entry name" value="BETA-HEXOSAMINIDASE-RELATED"/>
    <property type="match status" value="1"/>
</dbReference>
<evidence type="ECO:0000313" key="11">
    <source>
        <dbReference type="Proteomes" id="UP001165074"/>
    </source>
</evidence>
<evidence type="ECO:0000256" key="4">
    <source>
        <dbReference type="ARBA" id="ARBA00022801"/>
    </source>
</evidence>
<accession>A0A9W6S8E7</accession>
<dbReference type="PROSITE" id="PS00775">
    <property type="entry name" value="GLYCOSYL_HYDROL_F3"/>
    <property type="match status" value="1"/>
</dbReference>
<dbReference type="Gene3D" id="3.40.50.1700">
    <property type="entry name" value="Glycoside hydrolase family 3 C-terminal domain"/>
    <property type="match status" value="1"/>
</dbReference>
<dbReference type="Proteomes" id="UP001165074">
    <property type="component" value="Unassembled WGS sequence"/>
</dbReference>